<evidence type="ECO:0000313" key="1">
    <source>
        <dbReference type="EMBL" id="PON89604.1"/>
    </source>
</evidence>
<dbReference type="Proteomes" id="UP000237000">
    <property type="component" value="Unassembled WGS sequence"/>
</dbReference>
<organism evidence="1 2">
    <name type="scientific">Trema orientale</name>
    <name type="common">Charcoal tree</name>
    <name type="synonym">Celtis orientalis</name>
    <dbReference type="NCBI Taxonomy" id="63057"/>
    <lineage>
        <taxon>Eukaryota</taxon>
        <taxon>Viridiplantae</taxon>
        <taxon>Streptophyta</taxon>
        <taxon>Embryophyta</taxon>
        <taxon>Tracheophyta</taxon>
        <taxon>Spermatophyta</taxon>
        <taxon>Magnoliopsida</taxon>
        <taxon>eudicotyledons</taxon>
        <taxon>Gunneridae</taxon>
        <taxon>Pentapetalae</taxon>
        <taxon>rosids</taxon>
        <taxon>fabids</taxon>
        <taxon>Rosales</taxon>
        <taxon>Cannabaceae</taxon>
        <taxon>Trema</taxon>
    </lineage>
</organism>
<protein>
    <submittedName>
        <fullName evidence="1">Uncharacterized protein</fullName>
    </submittedName>
</protein>
<keyword evidence="2" id="KW-1185">Reference proteome</keyword>
<dbReference type="InParanoid" id="A0A2P5EVN4"/>
<name>A0A2P5EVN4_TREOI</name>
<evidence type="ECO:0000313" key="2">
    <source>
        <dbReference type="Proteomes" id="UP000237000"/>
    </source>
</evidence>
<gene>
    <name evidence="1" type="ORF">TorRG33x02_145860</name>
</gene>
<comment type="caution">
    <text evidence="1">The sequence shown here is derived from an EMBL/GenBank/DDBJ whole genome shotgun (WGS) entry which is preliminary data.</text>
</comment>
<reference evidence="2" key="1">
    <citation type="submission" date="2016-06" db="EMBL/GenBank/DDBJ databases">
        <title>Parallel loss of symbiosis genes in relatives of nitrogen-fixing non-legume Parasponia.</title>
        <authorList>
            <person name="Van Velzen R."/>
            <person name="Holmer R."/>
            <person name="Bu F."/>
            <person name="Rutten L."/>
            <person name="Van Zeijl A."/>
            <person name="Liu W."/>
            <person name="Santuari L."/>
            <person name="Cao Q."/>
            <person name="Sharma T."/>
            <person name="Shen D."/>
            <person name="Roswanjaya Y."/>
            <person name="Wardhani T."/>
            <person name="Kalhor M.S."/>
            <person name="Jansen J."/>
            <person name="Van den Hoogen J."/>
            <person name="Gungor B."/>
            <person name="Hartog M."/>
            <person name="Hontelez J."/>
            <person name="Verver J."/>
            <person name="Yang W.-C."/>
            <person name="Schijlen E."/>
            <person name="Repin R."/>
            <person name="Schilthuizen M."/>
            <person name="Schranz E."/>
            <person name="Heidstra R."/>
            <person name="Miyata K."/>
            <person name="Fedorova E."/>
            <person name="Kohlen W."/>
            <person name="Bisseling T."/>
            <person name="Smit S."/>
            <person name="Geurts R."/>
        </authorList>
    </citation>
    <scope>NUCLEOTIDE SEQUENCE [LARGE SCALE GENOMIC DNA]</scope>
    <source>
        <strain evidence="2">cv. RG33-2</strain>
    </source>
</reference>
<accession>A0A2P5EVN4</accession>
<dbReference type="AlphaFoldDB" id="A0A2P5EVN4"/>
<dbReference type="EMBL" id="JXTC01000092">
    <property type="protein sequence ID" value="PON89604.1"/>
    <property type="molecule type" value="Genomic_DNA"/>
</dbReference>
<sequence length="83" mass="9240">MEQQPPSSFKCLTATEMQLTKDLSQGFRREEDRLARGCLRCSGRAFGRIGSATLILANTYSPKNKAWGSNCHEPEASLLEMDC</sequence>
<proteinExistence type="predicted"/>